<name>A0A1S2LYV0_9BACI</name>
<protein>
    <recommendedName>
        <fullName evidence="3">DUF2802 domain-containing protein</fullName>
    </recommendedName>
</protein>
<gene>
    <name evidence="1" type="ORF">BKP37_02795</name>
</gene>
<evidence type="ECO:0000313" key="2">
    <source>
        <dbReference type="Proteomes" id="UP000179524"/>
    </source>
</evidence>
<evidence type="ECO:0008006" key="3">
    <source>
        <dbReference type="Google" id="ProtNLM"/>
    </source>
</evidence>
<sequence>MEWALAILFGAAVLLLVLSFYNNKQVRKAEERGIEQFSITIMKEVQQLEKQIRKVELDTEIIKKETGIQVSFSSEHRLLQEVLDLYKSGYSIEGIAAEKKVTENEITLLLAPFMETTKKERRSVANGS</sequence>
<dbReference type="OrthoDB" id="2937672at2"/>
<reference evidence="1 2" key="1">
    <citation type="submission" date="2016-10" db="EMBL/GenBank/DDBJ databases">
        <title>Draft genome sequences of four alkaliphilic bacteria belonging to the Anaerobacillus genus.</title>
        <authorList>
            <person name="Bassil N.M."/>
            <person name="Lloyd J.R."/>
        </authorList>
    </citation>
    <scope>NUCLEOTIDE SEQUENCE [LARGE SCALE GENOMIC DNA]</scope>
    <source>
        <strain evidence="1 2">DSM 18345</strain>
    </source>
</reference>
<proteinExistence type="predicted"/>
<keyword evidence="2" id="KW-1185">Reference proteome</keyword>
<organism evidence="1 2">
    <name type="scientific">Anaerobacillus alkalilacustris</name>
    <dbReference type="NCBI Taxonomy" id="393763"/>
    <lineage>
        <taxon>Bacteria</taxon>
        <taxon>Bacillati</taxon>
        <taxon>Bacillota</taxon>
        <taxon>Bacilli</taxon>
        <taxon>Bacillales</taxon>
        <taxon>Bacillaceae</taxon>
        <taxon>Anaerobacillus</taxon>
    </lineage>
</organism>
<comment type="caution">
    <text evidence="1">The sequence shown here is derived from an EMBL/GenBank/DDBJ whole genome shotgun (WGS) entry which is preliminary data.</text>
</comment>
<accession>A0A1S2LYV0</accession>
<dbReference type="AlphaFoldDB" id="A0A1S2LYV0"/>
<dbReference type="EMBL" id="MLQR01000001">
    <property type="protein sequence ID" value="OIJ17671.1"/>
    <property type="molecule type" value="Genomic_DNA"/>
</dbReference>
<evidence type="ECO:0000313" key="1">
    <source>
        <dbReference type="EMBL" id="OIJ17671.1"/>
    </source>
</evidence>
<dbReference type="Proteomes" id="UP000179524">
    <property type="component" value="Unassembled WGS sequence"/>
</dbReference>